<keyword evidence="2" id="KW-0378">Hydrolase</keyword>
<dbReference type="GO" id="GO:0016787">
    <property type="term" value="F:hydrolase activity"/>
    <property type="evidence" value="ECO:0007669"/>
    <property type="project" value="UniProtKB-KW"/>
</dbReference>
<evidence type="ECO:0000259" key="5">
    <source>
        <dbReference type="PROSITE" id="PS51192"/>
    </source>
</evidence>
<evidence type="ECO:0000313" key="8">
    <source>
        <dbReference type="Proteomes" id="UP000640052"/>
    </source>
</evidence>
<dbReference type="GO" id="GO:0005524">
    <property type="term" value="F:ATP binding"/>
    <property type="evidence" value="ECO:0007669"/>
    <property type="project" value="UniProtKB-KW"/>
</dbReference>
<reference evidence="7" key="1">
    <citation type="submission" date="2021-01" db="EMBL/GenBank/DDBJ databases">
        <title>Whole genome shotgun sequence of Acrocarpospora phusangensis NBRC 108782.</title>
        <authorList>
            <person name="Komaki H."/>
            <person name="Tamura T."/>
        </authorList>
    </citation>
    <scope>NUCLEOTIDE SEQUENCE</scope>
    <source>
        <strain evidence="7">NBRC 108782</strain>
    </source>
</reference>
<keyword evidence="8" id="KW-1185">Reference proteome</keyword>
<gene>
    <name evidence="7" type="ORF">Aph01nite_41380</name>
</gene>
<dbReference type="Pfam" id="PF00271">
    <property type="entry name" value="Helicase_C"/>
    <property type="match status" value="1"/>
</dbReference>
<keyword evidence="3" id="KW-0347">Helicase</keyword>
<dbReference type="Pfam" id="PF13091">
    <property type="entry name" value="PLDc_2"/>
    <property type="match status" value="1"/>
</dbReference>
<dbReference type="PROSITE" id="PS51194">
    <property type="entry name" value="HELICASE_CTER"/>
    <property type="match status" value="1"/>
</dbReference>
<evidence type="ECO:0000256" key="3">
    <source>
        <dbReference type="ARBA" id="ARBA00022806"/>
    </source>
</evidence>
<protein>
    <submittedName>
        <fullName evidence="7">DNA-repair protein</fullName>
    </submittedName>
</protein>
<dbReference type="InterPro" id="IPR050615">
    <property type="entry name" value="ATP-dep_DNA_Helicase"/>
</dbReference>
<dbReference type="SMART" id="SM00487">
    <property type="entry name" value="DEXDc"/>
    <property type="match status" value="1"/>
</dbReference>
<dbReference type="Proteomes" id="UP000640052">
    <property type="component" value="Unassembled WGS sequence"/>
</dbReference>
<feature type="domain" description="Helicase ATP-binding" evidence="5">
    <location>
        <begin position="269"/>
        <end position="441"/>
    </location>
</feature>
<dbReference type="PROSITE" id="PS51192">
    <property type="entry name" value="HELICASE_ATP_BIND_1"/>
    <property type="match status" value="1"/>
</dbReference>
<evidence type="ECO:0000256" key="2">
    <source>
        <dbReference type="ARBA" id="ARBA00022801"/>
    </source>
</evidence>
<dbReference type="InterPro" id="IPR027417">
    <property type="entry name" value="P-loop_NTPase"/>
</dbReference>
<evidence type="ECO:0000313" key="7">
    <source>
        <dbReference type="EMBL" id="GIH25828.1"/>
    </source>
</evidence>
<keyword evidence="4" id="KW-0067">ATP-binding</keyword>
<dbReference type="Pfam" id="PF04851">
    <property type="entry name" value="ResIII"/>
    <property type="match status" value="1"/>
</dbReference>
<keyword evidence="1" id="KW-0547">Nucleotide-binding</keyword>
<accession>A0A919QE77</accession>
<dbReference type="SMART" id="SM00490">
    <property type="entry name" value="HELICc"/>
    <property type="match status" value="1"/>
</dbReference>
<dbReference type="AlphaFoldDB" id="A0A919QE77"/>
<dbReference type="SUPFAM" id="SSF52540">
    <property type="entry name" value="P-loop containing nucleoside triphosphate hydrolases"/>
    <property type="match status" value="1"/>
</dbReference>
<dbReference type="Gene3D" id="3.30.870.10">
    <property type="entry name" value="Endonuclease Chain A"/>
    <property type="match status" value="1"/>
</dbReference>
<proteinExistence type="predicted"/>
<dbReference type="InterPro" id="IPR025202">
    <property type="entry name" value="PLD-like_dom"/>
</dbReference>
<dbReference type="Gene3D" id="3.40.50.300">
    <property type="entry name" value="P-loop containing nucleotide triphosphate hydrolases"/>
    <property type="match status" value="2"/>
</dbReference>
<name>A0A919QE77_9ACTN</name>
<evidence type="ECO:0000256" key="4">
    <source>
        <dbReference type="ARBA" id="ARBA00022840"/>
    </source>
</evidence>
<dbReference type="InterPro" id="IPR014001">
    <property type="entry name" value="Helicase_ATP-bd"/>
</dbReference>
<evidence type="ECO:0000259" key="6">
    <source>
        <dbReference type="PROSITE" id="PS51194"/>
    </source>
</evidence>
<dbReference type="PANTHER" id="PTHR11274:SF0">
    <property type="entry name" value="GENERAL TRANSCRIPTION AND DNA REPAIR FACTOR IIH HELICASE SUBUNIT XPB"/>
    <property type="match status" value="1"/>
</dbReference>
<sequence>MSRLIELDIADFYRSSSSDVVSDFYVPALERATRYDRAVGYFTSSSLALITSGVDGLVRNGGRIRLIASPYLTSDDIAAISQGYELRDIIDQAVARTLVSPESQETADLTKLAQVSRLIADGTLEIKIAIVRRDHRIALYHEKVGLIGDAYGDRIAFSGSMNETSAAYSDNFESIEVFKSWVSSDLRRVDRIAADFESLWAGKTPRVETFEFPKLAREYLEKLARKLPEIDRPPLFSRPSGSSNSQNQDGWATLPDQISLRRYQSDAVEDWFATGRRGIFQMATGTGKTITALAVLSEVGKVLREHKKSLLTVIVVPLLDLVEQWSQELLRFGVVPLKCRDSASTWEPQARNMIAGIRSDTSRSCTLIVTNKAFGGSAFQTLLRNTRVPIFIIADEAHHLGAEHLRSTLPDQAGMRLALSATPERWFDEEGTEALSNYFGKTLVSLGLKEAIDLGALTPYRYWPVLVPLTDNEAALYYELTAKIGALYGKRLAGKQNKFEDSALDQLLNKRAKVLGHAELKIPTLRDEVLKRRDLTFQLVYCAEGGRPAAEGSPGPGQVEQVLELLGNDLGMRVHPYTSHEPKEKRRDLLRAFGTGNELEALVSMRCLDEGVDIPDARVAYMLASSSNPRQFIQRRGRILRRAPGKRSADVIDFISVPPRDPDLYSIEQKLFRREIARFVEFAKYSMNYGEALAKLREPREYYSLMDM</sequence>
<organism evidence="7 8">
    <name type="scientific">Acrocarpospora phusangensis</name>
    <dbReference type="NCBI Taxonomy" id="1070424"/>
    <lineage>
        <taxon>Bacteria</taxon>
        <taxon>Bacillati</taxon>
        <taxon>Actinomycetota</taxon>
        <taxon>Actinomycetes</taxon>
        <taxon>Streptosporangiales</taxon>
        <taxon>Streptosporangiaceae</taxon>
        <taxon>Acrocarpospora</taxon>
    </lineage>
</organism>
<dbReference type="InterPro" id="IPR006935">
    <property type="entry name" value="Helicase/UvrB_N"/>
</dbReference>
<dbReference type="GO" id="GO:0003677">
    <property type="term" value="F:DNA binding"/>
    <property type="evidence" value="ECO:0007669"/>
    <property type="project" value="InterPro"/>
</dbReference>
<dbReference type="CDD" id="cd09179">
    <property type="entry name" value="PLDc_N_DEXD_a"/>
    <property type="match status" value="1"/>
</dbReference>
<dbReference type="EMBL" id="BOOA01000033">
    <property type="protein sequence ID" value="GIH25828.1"/>
    <property type="molecule type" value="Genomic_DNA"/>
</dbReference>
<dbReference type="InterPro" id="IPR001650">
    <property type="entry name" value="Helicase_C-like"/>
</dbReference>
<feature type="domain" description="Helicase C-terminal" evidence="6">
    <location>
        <begin position="534"/>
        <end position="700"/>
    </location>
</feature>
<dbReference type="GO" id="GO:0004386">
    <property type="term" value="F:helicase activity"/>
    <property type="evidence" value="ECO:0007669"/>
    <property type="project" value="UniProtKB-KW"/>
</dbReference>
<evidence type="ECO:0000256" key="1">
    <source>
        <dbReference type="ARBA" id="ARBA00022741"/>
    </source>
</evidence>
<comment type="caution">
    <text evidence="7">The sequence shown here is derived from an EMBL/GenBank/DDBJ whole genome shotgun (WGS) entry which is preliminary data.</text>
</comment>
<dbReference type="PANTHER" id="PTHR11274">
    <property type="entry name" value="RAD25/XP-B DNA REPAIR HELICASE"/>
    <property type="match status" value="1"/>
</dbReference>